<evidence type="ECO:0000313" key="2">
    <source>
        <dbReference type="EMBL" id="RGS49013.1"/>
    </source>
</evidence>
<evidence type="ECO:0000313" key="3">
    <source>
        <dbReference type="Proteomes" id="UP000286113"/>
    </source>
</evidence>
<reference evidence="2 3" key="1">
    <citation type="submission" date="2018-08" db="EMBL/GenBank/DDBJ databases">
        <title>A genome reference for cultivated species of the human gut microbiota.</title>
        <authorList>
            <person name="Zou Y."/>
            <person name="Xue W."/>
            <person name="Luo G."/>
        </authorList>
    </citation>
    <scope>NUCLEOTIDE SEQUENCE [LARGE SCALE GENOMIC DNA]</scope>
    <source>
        <strain evidence="2 3">AF22-1</strain>
    </source>
</reference>
<comment type="caution">
    <text evidence="2">The sequence shown here is derived from an EMBL/GenBank/DDBJ whole genome shotgun (WGS) entry which is preliminary data.</text>
</comment>
<accession>A0AA92W2Y2</accession>
<gene>
    <name evidence="2" type="ORF">DWX90_00710</name>
</gene>
<dbReference type="EMBL" id="QRVN01000001">
    <property type="protein sequence ID" value="RGS49013.1"/>
    <property type="molecule type" value="Genomic_DNA"/>
</dbReference>
<name>A0AA92W2Y2_9BACT</name>
<protein>
    <submittedName>
        <fullName evidence="2">Uncharacterized protein</fullName>
    </submittedName>
</protein>
<evidence type="ECO:0000256" key="1">
    <source>
        <dbReference type="SAM" id="SignalP"/>
    </source>
</evidence>
<dbReference type="AlphaFoldDB" id="A0AA92W2Y2"/>
<dbReference type="Proteomes" id="UP000286113">
    <property type="component" value="Unassembled WGS sequence"/>
</dbReference>
<sequence>MKQNLILYTTTALLITLGGQSTMAQAQKQQQLKKKSFSPKMLVYENLKNNNVLRHFKERFAQLDTLLNNPIWVKSPVIELGLNKQHTADIKKTDSLYWAKTAHEQLALNRHNGLEVTGQVYARPDAYFDSDEDDAKEVSKYKMKVQAELGWNIINSKFYQARRKEQKLLLPMNSTACK</sequence>
<feature type="chain" id="PRO_5041715861" evidence="1">
    <location>
        <begin position="27"/>
        <end position="178"/>
    </location>
</feature>
<feature type="signal peptide" evidence="1">
    <location>
        <begin position="1"/>
        <end position="26"/>
    </location>
</feature>
<proteinExistence type="predicted"/>
<keyword evidence="1" id="KW-0732">Signal</keyword>
<organism evidence="2 3">
    <name type="scientific">Segatella copri</name>
    <dbReference type="NCBI Taxonomy" id="165179"/>
    <lineage>
        <taxon>Bacteria</taxon>
        <taxon>Pseudomonadati</taxon>
        <taxon>Bacteroidota</taxon>
        <taxon>Bacteroidia</taxon>
        <taxon>Bacteroidales</taxon>
        <taxon>Prevotellaceae</taxon>
        <taxon>Segatella</taxon>
    </lineage>
</organism>